<organism evidence="2 3">
    <name type="scientific">Eleginops maclovinus</name>
    <name type="common">Patagonian blennie</name>
    <name type="synonym">Eleginus maclovinus</name>
    <dbReference type="NCBI Taxonomy" id="56733"/>
    <lineage>
        <taxon>Eukaryota</taxon>
        <taxon>Metazoa</taxon>
        <taxon>Chordata</taxon>
        <taxon>Craniata</taxon>
        <taxon>Vertebrata</taxon>
        <taxon>Euteleostomi</taxon>
        <taxon>Actinopterygii</taxon>
        <taxon>Neopterygii</taxon>
        <taxon>Teleostei</taxon>
        <taxon>Neoteleostei</taxon>
        <taxon>Acanthomorphata</taxon>
        <taxon>Eupercaria</taxon>
        <taxon>Perciformes</taxon>
        <taxon>Notothenioidei</taxon>
        <taxon>Eleginopidae</taxon>
        <taxon>Eleginops</taxon>
    </lineage>
</organism>
<protein>
    <submittedName>
        <fullName evidence="2">Uncharacterized protein</fullName>
    </submittedName>
</protein>
<feature type="region of interest" description="Disordered" evidence="1">
    <location>
        <begin position="58"/>
        <end position="86"/>
    </location>
</feature>
<keyword evidence="3" id="KW-1185">Reference proteome</keyword>
<reference evidence="2 3" key="2">
    <citation type="journal article" date="2023" name="Mol. Biol. Evol.">
        <title>Genomics of Secondarily Temperate Adaptation in the Only Non-Antarctic Icefish.</title>
        <authorList>
            <person name="Rivera-Colon A.G."/>
            <person name="Rayamajhi N."/>
            <person name="Minhas B.F."/>
            <person name="Madrigal G."/>
            <person name="Bilyk K.T."/>
            <person name="Yoon V."/>
            <person name="Hune M."/>
            <person name="Gregory S."/>
            <person name="Cheng C.H.C."/>
            <person name="Catchen J.M."/>
        </authorList>
    </citation>
    <scope>NUCLEOTIDE SEQUENCE [LARGE SCALE GENOMIC DNA]</scope>
    <source>
        <strain evidence="2">JMC-PN-2008</strain>
    </source>
</reference>
<evidence type="ECO:0000313" key="3">
    <source>
        <dbReference type="Proteomes" id="UP001346869"/>
    </source>
</evidence>
<evidence type="ECO:0000256" key="1">
    <source>
        <dbReference type="SAM" id="MobiDB-lite"/>
    </source>
</evidence>
<dbReference type="EMBL" id="JAUZQC010000012">
    <property type="protein sequence ID" value="KAK5862713.1"/>
    <property type="molecule type" value="Genomic_DNA"/>
</dbReference>
<reference evidence="2 3" key="1">
    <citation type="journal article" date="2023" name="Genes (Basel)">
        <title>Chromosome-Level Genome Assembly and Circadian Gene Repertoire of the Patagonia Blennie Eleginops maclovinus-The Closest Ancestral Proxy of Antarctic Cryonotothenioids.</title>
        <authorList>
            <person name="Cheng C.C."/>
            <person name="Rivera-Colon A.G."/>
            <person name="Minhas B.F."/>
            <person name="Wilson L."/>
            <person name="Rayamajhi N."/>
            <person name="Vargas-Chacoff L."/>
            <person name="Catchen J.M."/>
        </authorList>
    </citation>
    <scope>NUCLEOTIDE SEQUENCE [LARGE SCALE GENOMIC DNA]</scope>
    <source>
        <strain evidence="2">JMC-PN-2008</strain>
    </source>
</reference>
<accession>A0AAN7XG95</accession>
<sequence>MHSLSPARCCGGTGGWGVSDDDDSVSPAHTQSLSCPLCGAERSLAICEPIEITTASQHTNGKRICGAESEPLGPDDPFLPSTHSRK</sequence>
<evidence type="ECO:0000313" key="2">
    <source>
        <dbReference type="EMBL" id="KAK5862713.1"/>
    </source>
</evidence>
<dbReference type="Proteomes" id="UP001346869">
    <property type="component" value="Unassembled WGS sequence"/>
</dbReference>
<name>A0AAN7XG95_ELEMC</name>
<dbReference type="AlphaFoldDB" id="A0AAN7XG95"/>
<gene>
    <name evidence="2" type="ORF">PBY51_018082</name>
</gene>
<comment type="caution">
    <text evidence="2">The sequence shown here is derived from an EMBL/GenBank/DDBJ whole genome shotgun (WGS) entry which is preliminary data.</text>
</comment>
<proteinExistence type="predicted"/>